<feature type="region of interest" description="Disordered" evidence="4">
    <location>
        <begin position="46"/>
        <end position="71"/>
    </location>
</feature>
<dbReference type="EMBL" id="BFAA01006758">
    <property type="protein sequence ID" value="GCB64335.1"/>
    <property type="molecule type" value="Genomic_DNA"/>
</dbReference>
<feature type="compositionally biased region" description="Basic and acidic residues" evidence="4">
    <location>
        <begin position="176"/>
        <end position="185"/>
    </location>
</feature>
<evidence type="ECO:0000256" key="2">
    <source>
        <dbReference type="ARBA" id="ARBA00023054"/>
    </source>
</evidence>
<dbReference type="OMA" id="KCQAMHK"/>
<feature type="compositionally biased region" description="Basic and acidic residues" evidence="4">
    <location>
        <begin position="46"/>
        <end position="57"/>
    </location>
</feature>
<dbReference type="STRING" id="75743.A0A401NTX6"/>
<dbReference type="Pfam" id="PF10595">
    <property type="entry name" value="FAM161A_B"/>
    <property type="match status" value="1"/>
</dbReference>
<name>A0A401NTX6_SCYTO</name>
<dbReference type="AlphaFoldDB" id="A0A401NTX6"/>
<sequence>MRSSELTEELDKFFTINEGQTPVMNSPCKLHSPGHTMVRNSYSMNEDRSLGDAEPNAKKNHLQMKKSNRPKSVTSDCILQFTVPQPFNMTMREGQNKAQFLKSRLLLEIRKELVERQKEEEEECQKKFRALPVPAHVYLQLYEEMNERNEERRRREREKRREFLISTQKPFTFTEKEEESKEKLKLQHSTAVSETAKSEKQIKKIPRSVQDPTVSEKLKEEELFRKIRIQMRAADLLKSACSPIDLHPYKKEQARSSSTKTQREKLGFLEERPKFKPRINHIVPDYAKLAKAFQRESRRKQQVKETTKCEPFELHTSKLAQRQSHTSEDIVSKDSPKKVKTRLTRSNSFSGINSLSSDTLPTYTTDAARKRQSAVRKSLENRDKQELEKAQWMEKYKVNTQDMSKTLLTRAKAMDPHQSLAETYKKTLKQYRQRDLRRTKEYEKELEEMKRRVRSRPYLFEQVTQKNAASEAERRYRETLRQAGVDEEFVQDKGRNAEDIPLSISDGEDSSFGGECRAKHESYETSECLESIKQVEIDEEINIQNRGEGEENGEQEDDSYSDKQNSLNSYQQTDRYSYT</sequence>
<gene>
    <name evidence="5" type="ORF">scyTo_0013324</name>
</gene>
<comment type="caution">
    <text evidence="5">The sequence shown here is derived from an EMBL/GenBank/DDBJ whole genome shotgun (WGS) entry which is preliminary data.</text>
</comment>
<feature type="compositionally biased region" description="Polar residues" evidence="4">
    <location>
        <begin position="562"/>
        <end position="579"/>
    </location>
</feature>
<evidence type="ECO:0000313" key="5">
    <source>
        <dbReference type="EMBL" id="GCB64335.1"/>
    </source>
</evidence>
<feature type="compositionally biased region" description="Basic residues" evidence="4">
    <location>
        <begin position="58"/>
        <end position="69"/>
    </location>
</feature>
<dbReference type="GO" id="GO:0044782">
    <property type="term" value="P:cilium organization"/>
    <property type="evidence" value="ECO:0007669"/>
    <property type="project" value="TreeGrafter"/>
</dbReference>
<dbReference type="PANTHER" id="PTHR21501:SF4">
    <property type="entry name" value="PROTEIN FAM161B"/>
    <property type="match status" value="1"/>
</dbReference>
<protein>
    <recommendedName>
        <fullName evidence="7">FAM161 centrosomal protein A</fullName>
    </recommendedName>
</protein>
<evidence type="ECO:0008006" key="7">
    <source>
        <dbReference type="Google" id="ProtNLM"/>
    </source>
</evidence>
<keyword evidence="6" id="KW-1185">Reference proteome</keyword>
<feature type="region of interest" description="Disordered" evidence="4">
    <location>
        <begin position="538"/>
        <end position="579"/>
    </location>
</feature>
<comment type="similarity">
    <text evidence="1">Belongs to the FAM161 family.</text>
</comment>
<evidence type="ECO:0000256" key="3">
    <source>
        <dbReference type="SAM" id="Coils"/>
    </source>
</evidence>
<accession>A0A401NTX6</accession>
<reference evidence="5 6" key="1">
    <citation type="journal article" date="2018" name="Nat. Ecol. Evol.">
        <title>Shark genomes provide insights into elasmobranch evolution and the origin of vertebrates.</title>
        <authorList>
            <person name="Hara Y"/>
            <person name="Yamaguchi K"/>
            <person name="Onimaru K"/>
            <person name="Kadota M"/>
            <person name="Koyanagi M"/>
            <person name="Keeley SD"/>
            <person name="Tatsumi K"/>
            <person name="Tanaka K"/>
            <person name="Motone F"/>
            <person name="Kageyama Y"/>
            <person name="Nozu R"/>
            <person name="Adachi N"/>
            <person name="Nishimura O"/>
            <person name="Nakagawa R"/>
            <person name="Tanegashima C"/>
            <person name="Kiyatake I"/>
            <person name="Matsumoto R"/>
            <person name="Murakumo K"/>
            <person name="Nishida K"/>
            <person name="Terakita A"/>
            <person name="Kuratani S"/>
            <person name="Sato K"/>
            <person name="Hyodo S Kuraku.S."/>
        </authorList>
    </citation>
    <scope>NUCLEOTIDE SEQUENCE [LARGE SCALE GENOMIC DNA]</scope>
</reference>
<evidence type="ECO:0000313" key="6">
    <source>
        <dbReference type="Proteomes" id="UP000288216"/>
    </source>
</evidence>
<evidence type="ECO:0000256" key="1">
    <source>
        <dbReference type="ARBA" id="ARBA00006663"/>
    </source>
</evidence>
<proteinExistence type="inferred from homology"/>
<dbReference type="GO" id="GO:0005856">
    <property type="term" value="C:cytoskeleton"/>
    <property type="evidence" value="ECO:0007669"/>
    <property type="project" value="UniProtKB-ARBA"/>
</dbReference>
<dbReference type="InterPro" id="IPR019579">
    <property type="entry name" value="FAM161A/B"/>
</dbReference>
<feature type="region of interest" description="Disordered" evidence="4">
    <location>
        <begin position="481"/>
        <end position="524"/>
    </location>
</feature>
<dbReference type="Proteomes" id="UP000288216">
    <property type="component" value="Unassembled WGS sequence"/>
</dbReference>
<dbReference type="GO" id="GO:0005929">
    <property type="term" value="C:cilium"/>
    <property type="evidence" value="ECO:0007669"/>
    <property type="project" value="TreeGrafter"/>
</dbReference>
<organism evidence="5 6">
    <name type="scientific">Scyliorhinus torazame</name>
    <name type="common">Cloudy catshark</name>
    <name type="synonym">Catulus torazame</name>
    <dbReference type="NCBI Taxonomy" id="75743"/>
    <lineage>
        <taxon>Eukaryota</taxon>
        <taxon>Metazoa</taxon>
        <taxon>Chordata</taxon>
        <taxon>Craniata</taxon>
        <taxon>Vertebrata</taxon>
        <taxon>Chondrichthyes</taxon>
        <taxon>Elasmobranchii</taxon>
        <taxon>Galeomorphii</taxon>
        <taxon>Galeoidea</taxon>
        <taxon>Carcharhiniformes</taxon>
        <taxon>Scyliorhinidae</taxon>
        <taxon>Scyliorhinus</taxon>
    </lineage>
</organism>
<feature type="compositionally biased region" description="Acidic residues" evidence="4">
    <location>
        <begin position="550"/>
        <end position="559"/>
    </location>
</feature>
<dbReference type="InterPro" id="IPR051655">
    <property type="entry name" value="FAM161"/>
</dbReference>
<dbReference type="OrthoDB" id="2150121at2759"/>
<feature type="region of interest" description="Disordered" evidence="4">
    <location>
        <begin position="319"/>
        <end position="338"/>
    </location>
</feature>
<dbReference type="PANTHER" id="PTHR21501">
    <property type="entry name" value="PROTEIN FAM-161"/>
    <property type="match status" value="1"/>
</dbReference>
<keyword evidence="2 3" id="KW-0175">Coiled coil</keyword>
<feature type="compositionally biased region" description="Basic and acidic residues" evidence="4">
    <location>
        <begin position="325"/>
        <end position="337"/>
    </location>
</feature>
<evidence type="ECO:0000256" key="4">
    <source>
        <dbReference type="SAM" id="MobiDB-lite"/>
    </source>
</evidence>
<feature type="region of interest" description="Disordered" evidence="4">
    <location>
        <begin position="176"/>
        <end position="208"/>
    </location>
</feature>
<feature type="coiled-coil region" evidence="3">
    <location>
        <begin position="102"/>
        <end position="162"/>
    </location>
</feature>